<dbReference type="RefSeq" id="WP_277411434.1">
    <property type="nucleotide sequence ID" value="NZ_CP114203.1"/>
</dbReference>
<reference evidence="1 2" key="1">
    <citation type="submission" date="2022-12" db="EMBL/GenBank/DDBJ databases">
        <authorList>
            <person name="Ruckert C."/>
            <person name="Busche T."/>
            <person name="Kalinowski J."/>
            <person name="Wittmann C."/>
        </authorList>
    </citation>
    <scope>NUCLEOTIDE SEQUENCE [LARGE SCALE GENOMIC DNA]</scope>
    <source>
        <strain evidence="1 2">DSM 40276</strain>
    </source>
</reference>
<dbReference type="Proteomes" id="UP001210169">
    <property type="component" value="Chromosome"/>
</dbReference>
<proteinExistence type="predicted"/>
<evidence type="ECO:0000313" key="2">
    <source>
        <dbReference type="Proteomes" id="UP001210169"/>
    </source>
</evidence>
<keyword evidence="2" id="KW-1185">Reference proteome</keyword>
<protein>
    <submittedName>
        <fullName evidence="1">Uncharacterized protein</fullName>
    </submittedName>
</protein>
<dbReference type="EMBL" id="CP114203">
    <property type="protein sequence ID" value="WAU04833.1"/>
    <property type="molecule type" value="Genomic_DNA"/>
</dbReference>
<dbReference type="GeneID" id="301332312"/>
<organism evidence="1 2">
    <name type="scientific">Streptomyces nigrescens</name>
    <dbReference type="NCBI Taxonomy" id="1920"/>
    <lineage>
        <taxon>Bacteria</taxon>
        <taxon>Bacillati</taxon>
        <taxon>Actinomycetota</taxon>
        <taxon>Actinomycetes</taxon>
        <taxon>Kitasatosporales</taxon>
        <taxon>Streptomycetaceae</taxon>
        <taxon>Streptomyces</taxon>
    </lineage>
</organism>
<name>A0ABY7J2K9_STRNI</name>
<sequence>MYLVISQAIREIPANFTHSLVSVPVSNLPHVWLSVLPTRCACAVLKRRPFIKTLTCRCFVPREGLVQIAVTEFK</sequence>
<accession>A0ABY7J2K9</accession>
<evidence type="ECO:0000313" key="1">
    <source>
        <dbReference type="EMBL" id="WAU04833.1"/>
    </source>
</evidence>
<gene>
    <name evidence="1" type="ORF">STRNI_003142</name>
</gene>